<organism evidence="1 2">
    <name type="scientific">Panicum virgatum</name>
    <name type="common">Blackwell switchgrass</name>
    <dbReference type="NCBI Taxonomy" id="38727"/>
    <lineage>
        <taxon>Eukaryota</taxon>
        <taxon>Viridiplantae</taxon>
        <taxon>Streptophyta</taxon>
        <taxon>Embryophyta</taxon>
        <taxon>Tracheophyta</taxon>
        <taxon>Spermatophyta</taxon>
        <taxon>Magnoliopsida</taxon>
        <taxon>Liliopsida</taxon>
        <taxon>Poales</taxon>
        <taxon>Poaceae</taxon>
        <taxon>PACMAD clade</taxon>
        <taxon>Panicoideae</taxon>
        <taxon>Panicodae</taxon>
        <taxon>Paniceae</taxon>
        <taxon>Panicinae</taxon>
        <taxon>Panicum</taxon>
        <taxon>Panicum sect. Hiantes</taxon>
    </lineage>
</organism>
<sequence>TKLLQTTPRNLAGHTAAGNGLMVLAKDRVVHNDGSGSRCWLKSIKHYWLSPCVGNDAPWYGAFQSRQFNQNK</sequence>
<name>A0A8T0PVC3_PANVG</name>
<dbReference type="Proteomes" id="UP000823388">
    <property type="component" value="Chromosome 8K"/>
</dbReference>
<protein>
    <submittedName>
        <fullName evidence="1">Uncharacterized protein</fullName>
    </submittedName>
</protein>
<feature type="non-terminal residue" evidence="1">
    <location>
        <position position="1"/>
    </location>
</feature>
<accession>A0A8T0PVC3</accession>
<keyword evidence="2" id="KW-1185">Reference proteome</keyword>
<dbReference type="EMBL" id="CM029051">
    <property type="protein sequence ID" value="KAG2561964.1"/>
    <property type="molecule type" value="Genomic_DNA"/>
</dbReference>
<reference evidence="1 2" key="1">
    <citation type="submission" date="2020-05" db="EMBL/GenBank/DDBJ databases">
        <title>WGS assembly of Panicum virgatum.</title>
        <authorList>
            <person name="Lovell J.T."/>
            <person name="Jenkins J."/>
            <person name="Shu S."/>
            <person name="Juenger T.E."/>
            <person name="Schmutz J."/>
        </authorList>
    </citation>
    <scope>NUCLEOTIDE SEQUENCE [LARGE SCALE GENOMIC DNA]</scope>
    <source>
        <strain evidence="2">cv. AP13</strain>
    </source>
</reference>
<dbReference type="AlphaFoldDB" id="A0A8T0PVC3"/>
<comment type="caution">
    <text evidence="1">The sequence shown here is derived from an EMBL/GenBank/DDBJ whole genome shotgun (WGS) entry which is preliminary data.</text>
</comment>
<gene>
    <name evidence="1" type="ORF">PVAP13_8KG277003</name>
</gene>
<proteinExistence type="predicted"/>
<evidence type="ECO:0000313" key="1">
    <source>
        <dbReference type="EMBL" id="KAG2561964.1"/>
    </source>
</evidence>
<evidence type="ECO:0000313" key="2">
    <source>
        <dbReference type="Proteomes" id="UP000823388"/>
    </source>
</evidence>